<protein>
    <submittedName>
        <fullName evidence="1">Uncharacterized protein</fullName>
    </submittedName>
</protein>
<organism evidence="1 2">
    <name type="scientific">Gigaspora rosea</name>
    <dbReference type="NCBI Taxonomy" id="44941"/>
    <lineage>
        <taxon>Eukaryota</taxon>
        <taxon>Fungi</taxon>
        <taxon>Fungi incertae sedis</taxon>
        <taxon>Mucoromycota</taxon>
        <taxon>Glomeromycotina</taxon>
        <taxon>Glomeromycetes</taxon>
        <taxon>Diversisporales</taxon>
        <taxon>Gigasporaceae</taxon>
        <taxon>Gigaspora</taxon>
    </lineage>
</organism>
<proteinExistence type="predicted"/>
<dbReference type="Proteomes" id="UP000266673">
    <property type="component" value="Unassembled WGS sequence"/>
</dbReference>
<comment type="caution">
    <text evidence="1">The sequence shown here is derived from an EMBL/GenBank/DDBJ whole genome shotgun (WGS) entry which is preliminary data.</text>
</comment>
<dbReference type="EMBL" id="QKWP01000539">
    <property type="protein sequence ID" value="RIB18426.1"/>
    <property type="molecule type" value="Genomic_DNA"/>
</dbReference>
<accession>A0A397VGH1</accession>
<keyword evidence="2" id="KW-1185">Reference proteome</keyword>
<dbReference type="AlphaFoldDB" id="A0A397VGH1"/>
<gene>
    <name evidence="1" type="ORF">C2G38_2142141</name>
</gene>
<sequence length="120" mass="13500">MVYFPVIEAYEAQVYLNMTLTSCRVWAEDGYHARIGGDGRDHYHNCDGTAGYREMIIGTERDGPNDWYWIIVKTEAGIDDYLHKPFNSHSCVCVAGTVRDIKISGYPIDAISRCNVDAAC</sequence>
<evidence type="ECO:0000313" key="1">
    <source>
        <dbReference type="EMBL" id="RIB18426.1"/>
    </source>
</evidence>
<reference evidence="1 2" key="1">
    <citation type="submission" date="2018-06" db="EMBL/GenBank/DDBJ databases">
        <title>Comparative genomics reveals the genomic features of Rhizophagus irregularis, R. cerebriforme, R. diaphanum and Gigaspora rosea, and their symbiotic lifestyle signature.</title>
        <authorList>
            <person name="Morin E."/>
            <person name="San Clemente H."/>
            <person name="Chen E.C.H."/>
            <person name="De La Providencia I."/>
            <person name="Hainaut M."/>
            <person name="Kuo A."/>
            <person name="Kohler A."/>
            <person name="Murat C."/>
            <person name="Tang N."/>
            <person name="Roy S."/>
            <person name="Loubradou J."/>
            <person name="Henrissat B."/>
            <person name="Grigoriev I.V."/>
            <person name="Corradi N."/>
            <person name="Roux C."/>
            <person name="Martin F.M."/>
        </authorList>
    </citation>
    <scope>NUCLEOTIDE SEQUENCE [LARGE SCALE GENOMIC DNA]</scope>
    <source>
        <strain evidence="1 2">DAOM 194757</strain>
    </source>
</reference>
<evidence type="ECO:0000313" key="2">
    <source>
        <dbReference type="Proteomes" id="UP000266673"/>
    </source>
</evidence>
<dbReference type="OrthoDB" id="2487564at2759"/>
<name>A0A397VGH1_9GLOM</name>